<name>A0AAD8J211_9APIA</name>
<evidence type="ECO:0000313" key="1">
    <source>
        <dbReference type="EMBL" id="KAK1394841.1"/>
    </source>
</evidence>
<comment type="caution">
    <text evidence="1">The sequence shown here is derived from an EMBL/GenBank/DDBJ whole genome shotgun (WGS) entry which is preliminary data.</text>
</comment>
<reference evidence="1" key="2">
    <citation type="submission" date="2023-05" db="EMBL/GenBank/DDBJ databases">
        <authorList>
            <person name="Schelkunov M.I."/>
        </authorList>
    </citation>
    <scope>NUCLEOTIDE SEQUENCE</scope>
    <source>
        <strain evidence="1">Hsosn_3</strain>
        <tissue evidence="1">Leaf</tissue>
    </source>
</reference>
<sequence length="152" mass="17555">MHKFEFVDLGDLFNLASTYVPKVNPEYDTDIIGVVERFERLRPVDTKFGEKNIVKFKICDASVKLQTFNKSVQISIFPSTKVYFNLEDNVVNEFRKRLNREGYVSNDTVVPTNSVSDSVHVIETVTLKELVEKTSTKYSKMNFMCNVKIKKV</sequence>
<organism evidence="1 2">
    <name type="scientific">Heracleum sosnowskyi</name>
    <dbReference type="NCBI Taxonomy" id="360622"/>
    <lineage>
        <taxon>Eukaryota</taxon>
        <taxon>Viridiplantae</taxon>
        <taxon>Streptophyta</taxon>
        <taxon>Embryophyta</taxon>
        <taxon>Tracheophyta</taxon>
        <taxon>Spermatophyta</taxon>
        <taxon>Magnoliopsida</taxon>
        <taxon>eudicotyledons</taxon>
        <taxon>Gunneridae</taxon>
        <taxon>Pentapetalae</taxon>
        <taxon>asterids</taxon>
        <taxon>campanulids</taxon>
        <taxon>Apiales</taxon>
        <taxon>Apiaceae</taxon>
        <taxon>Apioideae</taxon>
        <taxon>apioid superclade</taxon>
        <taxon>Tordylieae</taxon>
        <taxon>Tordyliinae</taxon>
        <taxon>Heracleum</taxon>
    </lineage>
</organism>
<dbReference type="AlphaFoldDB" id="A0AAD8J211"/>
<keyword evidence="2" id="KW-1185">Reference proteome</keyword>
<dbReference type="EMBL" id="JAUIZM010000003">
    <property type="protein sequence ID" value="KAK1394841.1"/>
    <property type="molecule type" value="Genomic_DNA"/>
</dbReference>
<accession>A0AAD8J211</accession>
<gene>
    <name evidence="1" type="ORF">POM88_013897</name>
</gene>
<dbReference type="Proteomes" id="UP001237642">
    <property type="component" value="Unassembled WGS sequence"/>
</dbReference>
<reference evidence="1" key="1">
    <citation type="submission" date="2023-02" db="EMBL/GenBank/DDBJ databases">
        <title>Genome of toxic invasive species Heracleum sosnowskyi carries increased number of genes despite the absence of recent whole-genome duplications.</title>
        <authorList>
            <person name="Schelkunov M."/>
            <person name="Shtratnikova V."/>
            <person name="Makarenko M."/>
            <person name="Klepikova A."/>
            <person name="Omelchenko D."/>
            <person name="Novikova G."/>
            <person name="Obukhova E."/>
            <person name="Bogdanov V."/>
            <person name="Penin A."/>
            <person name="Logacheva M."/>
        </authorList>
    </citation>
    <scope>NUCLEOTIDE SEQUENCE</scope>
    <source>
        <strain evidence="1">Hsosn_3</strain>
        <tissue evidence="1">Leaf</tissue>
    </source>
</reference>
<protein>
    <submittedName>
        <fullName evidence="1">Uncharacterized protein</fullName>
    </submittedName>
</protein>
<proteinExistence type="predicted"/>
<evidence type="ECO:0000313" key="2">
    <source>
        <dbReference type="Proteomes" id="UP001237642"/>
    </source>
</evidence>